<dbReference type="GO" id="GO:0046872">
    <property type="term" value="F:metal ion binding"/>
    <property type="evidence" value="ECO:0007669"/>
    <property type="project" value="UniProtKB-KW"/>
</dbReference>
<evidence type="ECO:0000313" key="6">
    <source>
        <dbReference type="Proteomes" id="UP001165740"/>
    </source>
</evidence>
<sequence length="563" mass="62704">MLAVTSLIFKRLRKDNPRALLLKLAVSSSSVVERPVMKPHTLQFYRRPLPPSCIDFASAEGKTIFAEALATGHMNSFFKLSSQYRTQDEPAYCGLTSLVMALNVLEIDPGRVWKGPWRWYHEDMLDCCTSLQLAREKGINMEQFICLARCNNLSVQAVSGSSILSLEELRAQIKAATLRDDVVFVASYSRKTLSQTGDGHFSPIAGYHEGRDLVLILDTARFKYPPHWVPIQTLLDAMKTVDPDTGRSRGYAILSSAKNQPSLLLFRPSPALTIEKDKCSARILQFAKDWAKYLNTQTSTDQKEVIHMALSHLKDLKCKKFLSVAFFGLTLPYEVNKVSEQVSGDSFTVHCPQMGKGEEKVTCLIKNLITELESLDTFKAVKEFFIKEKIENKSEFLSFIQMDGLSCEADSPYVALVQTKLSNETACCSQEVQDKCTAYRKLRNEVVLKESGNLKDCTDCEGALTIRPEHAATLFLQVWPHMAVNLPPSLSDSAAQVEESSGSSSQDKLTLGSLLKEYVSLDLTKSNGRLVKDEINTIKVKIGELLTYHGQCGTPPQCCSPLA</sequence>
<dbReference type="AlphaFoldDB" id="A0A9W2ZMG4"/>
<evidence type="ECO:0000313" key="7">
    <source>
        <dbReference type="RefSeq" id="XP_055876148.1"/>
    </source>
</evidence>
<keyword evidence="4" id="KW-0479">Metal-binding</keyword>
<dbReference type="Pfam" id="PF05023">
    <property type="entry name" value="Phytochelatin"/>
    <property type="match status" value="1"/>
</dbReference>
<organism evidence="6 7">
    <name type="scientific">Biomphalaria glabrata</name>
    <name type="common">Bloodfluke planorb</name>
    <name type="synonym">Freshwater snail</name>
    <dbReference type="NCBI Taxonomy" id="6526"/>
    <lineage>
        <taxon>Eukaryota</taxon>
        <taxon>Metazoa</taxon>
        <taxon>Spiralia</taxon>
        <taxon>Lophotrochozoa</taxon>
        <taxon>Mollusca</taxon>
        <taxon>Gastropoda</taxon>
        <taxon>Heterobranchia</taxon>
        <taxon>Euthyneura</taxon>
        <taxon>Panpulmonata</taxon>
        <taxon>Hygrophila</taxon>
        <taxon>Lymnaeoidea</taxon>
        <taxon>Planorbidae</taxon>
        <taxon>Biomphalaria</taxon>
    </lineage>
</organism>
<dbReference type="GO" id="GO:0016756">
    <property type="term" value="F:glutathione gamma-glutamylcysteinyltransferase activity"/>
    <property type="evidence" value="ECO:0007669"/>
    <property type="project" value="UniProtKB-EC"/>
</dbReference>
<keyword evidence="3" id="KW-0808">Transferase</keyword>
<dbReference type="GeneID" id="106057552"/>
<keyword evidence="2" id="KW-0104">Cadmium</keyword>
<dbReference type="EC" id="2.3.2.15" evidence="1"/>
<dbReference type="OMA" id="TIRPEHA"/>
<dbReference type="PROSITE" id="PS51443">
    <property type="entry name" value="PCS"/>
    <property type="match status" value="1"/>
</dbReference>
<evidence type="ECO:0000256" key="1">
    <source>
        <dbReference type="ARBA" id="ARBA00012468"/>
    </source>
</evidence>
<dbReference type="OrthoDB" id="448954at2759"/>
<dbReference type="SUPFAM" id="SSF54001">
    <property type="entry name" value="Cysteine proteinases"/>
    <property type="match status" value="1"/>
</dbReference>
<dbReference type="InterPro" id="IPR040409">
    <property type="entry name" value="PCS-like"/>
</dbReference>
<evidence type="ECO:0000256" key="2">
    <source>
        <dbReference type="ARBA" id="ARBA00022539"/>
    </source>
</evidence>
<dbReference type="GO" id="GO:0010038">
    <property type="term" value="P:response to metal ion"/>
    <property type="evidence" value="ECO:0007669"/>
    <property type="project" value="InterPro"/>
</dbReference>
<proteinExistence type="predicted"/>
<feature type="domain" description="Peptidase C83" evidence="5">
    <location>
        <begin position="39"/>
        <end position="259"/>
    </location>
</feature>
<dbReference type="GO" id="GO:0046938">
    <property type="term" value="P:phytochelatin biosynthetic process"/>
    <property type="evidence" value="ECO:0007669"/>
    <property type="project" value="InterPro"/>
</dbReference>
<evidence type="ECO:0000256" key="3">
    <source>
        <dbReference type="ARBA" id="ARBA00022679"/>
    </source>
</evidence>
<name>A0A9W2ZMG4_BIOGL</name>
<keyword evidence="6" id="KW-1185">Reference proteome</keyword>
<gene>
    <name evidence="7" type="primary">LOC106057552</name>
</gene>
<protein>
    <recommendedName>
        <fullName evidence="1">glutathione gamma-glutamylcysteinyltransferase</fullName>
        <ecNumber evidence="1">2.3.2.15</ecNumber>
    </recommendedName>
</protein>
<accession>A0A9W2ZMG4</accession>
<dbReference type="RefSeq" id="XP_055876148.1">
    <property type="nucleotide sequence ID" value="XM_056020173.1"/>
</dbReference>
<dbReference type="Gene3D" id="3.90.70.30">
    <property type="entry name" value="Phytochelatin synthase, N-terminal domain"/>
    <property type="match status" value="1"/>
</dbReference>
<dbReference type="InterPro" id="IPR038156">
    <property type="entry name" value="PCS_N_sf"/>
</dbReference>
<evidence type="ECO:0000256" key="4">
    <source>
        <dbReference type="ARBA" id="ARBA00022723"/>
    </source>
</evidence>
<dbReference type="Proteomes" id="UP001165740">
    <property type="component" value="Chromosome 2"/>
</dbReference>
<dbReference type="InterPro" id="IPR007719">
    <property type="entry name" value="PCS_N"/>
</dbReference>
<dbReference type="FunFam" id="3.90.70.30:FF:000001">
    <property type="entry name" value="Glutathione gamma-glutamylcysteinyltransferase 1"/>
    <property type="match status" value="1"/>
</dbReference>
<dbReference type="PANTHER" id="PTHR33447">
    <property type="entry name" value="GLUTATHIONE GAMMA-GLUTAMYLCYSTEINYLTRANSFERASE"/>
    <property type="match status" value="1"/>
</dbReference>
<evidence type="ECO:0000259" key="5">
    <source>
        <dbReference type="PROSITE" id="PS51443"/>
    </source>
</evidence>
<reference evidence="7" key="1">
    <citation type="submission" date="2025-08" db="UniProtKB">
        <authorList>
            <consortium name="RefSeq"/>
        </authorList>
    </citation>
    <scope>IDENTIFICATION</scope>
</reference>
<dbReference type="InterPro" id="IPR038765">
    <property type="entry name" value="Papain-like_cys_pep_sf"/>
</dbReference>